<feature type="transmembrane region" description="Helical" evidence="1">
    <location>
        <begin position="77"/>
        <end position="95"/>
    </location>
</feature>
<feature type="transmembrane region" description="Helical" evidence="1">
    <location>
        <begin position="28"/>
        <end position="51"/>
    </location>
</feature>
<protein>
    <submittedName>
        <fullName evidence="2">Uncharacterized protein</fullName>
    </submittedName>
</protein>
<keyword evidence="1" id="KW-0472">Membrane</keyword>
<dbReference type="AlphaFoldDB" id="A0A397W8T9"/>
<evidence type="ECO:0000313" key="2">
    <source>
        <dbReference type="EMBL" id="RIB30017.1"/>
    </source>
</evidence>
<sequence length="122" mass="14311">MTRQFLKGVKVIIVFINCRYANEKSGKYILKCIPFIVIKTSFTHVIIIKFAQRVFSERYHLSCEKVSLMLKPLDECILQGCIVYISIIAFFYSLFDYTYVRTRQLARFCSLPELLSKGFLKC</sequence>
<accession>A0A397W8T9</accession>
<organism evidence="2 3">
    <name type="scientific">Gigaspora rosea</name>
    <dbReference type="NCBI Taxonomy" id="44941"/>
    <lineage>
        <taxon>Eukaryota</taxon>
        <taxon>Fungi</taxon>
        <taxon>Fungi incertae sedis</taxon>
        <taxon>Mucoromycota</taxon>
        <taxon>Glomeromycotina</taxon>
        <taxon>Glomeromycetes</taxon>
        <taxon>Diversisporales</taxon>
        <taxon>Gigasporaceae</taxon>
        <taxon>Gigaspora</taxon>
    </lineage>
</organism>
<keyword evidence="1" id="KW-0812">Transmembrane</keyword>
<keyword evidence="3" id="KW-1185">Reference proteome</keyword>
<keyword evidence="1" id="KW-1133">Transmembrane helix</keyword>
<proteinExistence type="predicted"/>
<reference evidence="2 3" key="1">
    <citation type="submission" date="2018-06" db="EMBL/GenBank/DDBJ databases">
        <title>Comparative genomics reveals the genomic features of Rhizophagus irregularis, R. cerebriforme, R. diaphanum and Gigaspora rosea, and their symbiotic lifestyle signature.</title>
        <authorList>
            <person name="Morin E."/>
            <person name="San Clemente H."/>
            <person name="Chen E.C.H."/>
            <person name="De La Providencia I."/>
            <person name="Hainaut M."/>
            <person name="Kuo A."/>
            <person name="Kohler A."/>
            <person name="Murat C."/>
            <person name="Tang N."/>
            <person name="Roy S."/>
            <person name="Loubradou J."/>
            <person name="Henrissat B."/>
            <person name="Grigoriev I.V."/>
            <person name="Corradi N."/>
            <person name="Roux C."/>
            <person name="Martin F.M."/>
        </authorList>
    </citation>
    <scope>NUCLEOTIDE SEQUENCE [LARGE SCALE GENOMIC DNA]</scope>
    <source>
        <strain evidence="2 3">DAOM 194757</strain>
    </source>
</reference>
<name>A0A397W8T9_9GLOM</name>
<evidence type="ECO:0000256" key="1">
    <source>
        <dbReference type="SAM" id="Phobius"/>
    </source>
</evidence>
<gene>
    <name evidence="2" type="ORF">C2G38_730299</name>
</gene>
<dbReference type="Proteomes" id="UP000266673">
    <property type="component" value="Unassembled WGS sequence"/>
</dbReference>
<dbReference type="EMBL" id="QKWP01000023">
    <property type="protein sequence ID" value="RIB30017.1"/>
    <property type="molecule type" value="Genomic_DNA"/>
</dbReference>
<evidence type="ECO:0000313" key="3">
    <source>
        <dbReference type="Proteomes" id="UP000266673"/>
    </source>
</evidence>
<comment type="caution">
    <text evidence="2">The sequence shown here is derived from an EMBL/GenBank/DDBJ whole genome shotgun (WGS) entry which is preliminary data.</text>
</comment>